<proteinExistence type="predicted"/>
<name>A0A0E0IM52_ORYNI</name>
<protein>
    <submittedName>
        <fullName evidence="2">Uncharacterized protein</fullName>
    </submittedName>
</protein>
<dbReference type="Proteomes" id="UP000006591">
    <property type="component" value="Chromosome 9"/>
</dbReference>
<evidence type="ECO:0000313" key="2">
    <source>
        <dbReference type="EnsemblPlants" id="ONIVA09G16890.1"/>
    </source>
</evidence>
<dbReference type="Gramene" id="ONIVA09G16890.1">
    <property type="protein sequence ID" value="ONIVA09G16890.1"/>
    <property type="gene ID" value="ONIVA09G16890"/>
</dbReference>
<dbReference type="HOGENOM" id="CLU_2053471_0_0_1"/>
<dbReference type="AlphaFoldDB" id="A0A0E0IM52"/>
<evidence type="ECO:0000256" key="1">
    <source>
        <dbReference type="SAM" id="MobiDB-lite"/>
    </source>
</evidence>
<accession>A0A0E0IM52</accession>
<reference evidence="2" key="1">
    <citation type="submission" date="2015-04" db="UniProtKB">
        <authorList>
            <consortium name="EnsemblPlants"/>
        </authorList>
    </citation>
    <scope>IDENTIFICATION</scope>
    <source>
        <strain evidence="2">SL10</strain>
    </source>
</reference>
<feature type="region of interest" description="Disordered" evidence="1">
    <location>
        <begin position="1"/>
        <end position="22"/>
    </location>
</feature>
<reference evidence="2" key="2">
    <citation type="submission" date="2018-04" db="EMBL/GenBank/DDBJ databases">
        <title>OnivRS2 (Oryza nivara Reference Sequence Version 2).</title>
        <authorList>
            <person name="Zhang J."/>
            <person name="Kudrna D."/>
            <person name="Lee S."/>
            <person name="Talag J."/>
            <person name="Rajasekar S."/>
            <person name="Welchert J."/>
            <person name="Hsing Y.-I."/>
            <person name="Wing R.A."/>
        </authorList>
    </citation>
    <scope>NUCLEOTIDE SEQUENCE [LARGE SCALE GENOMIC DNA]</scope>
    <source>
        <strain evidence="2">SL10</strain>
    </source>
</reference>
<keyword evidence="3" id="KW-1185">Reference proteome</keyword>
<organism evidence="2">
    <name type="scientific">Oryza nivara</name>
    <name type="common">Indian wild rice</name>
    <name type="synonym">Oryza sativa f. spontanea</name>
    <dbReference type="NCBI Taxonomy" id="4536"/>
    <lineage>
        <taxon>Eukaryota</taxon>
        <taxon>Viridiplantae</taxon>
        <taxon>Streptophyta</taxon>
        <taxon>Embryophyta</taxon>
        <taxon>Tracheophyta</taxon>
        <taxon>Spermatophyta</taxon>
        <taxon>Magnoliopsida</taxon>
        <taxon>Liliopsida</taxon>
        <taxon>Poales</taxon>
        <taxon>Poaceae</taxon>
        <taxon>BOP clade</taxon>
        <taxon>Oryzoideae</taxon>
        <taxon>Oryzeae</taxon>
        <taxon>Oryzinae</taxon>
        <taxon>Oryza</taxon>
    </lineage>
</organism>
<dbReference type="EnsemblPlants" id="ONIVA09G16890.1">
    <property type="protein sequence ID" value="ONIVA09G16890.1"/>
    <property type="gene ID" value="ONIVA09G16890"/>
</dbReference>
<evidence type="ECO:0000313" key="3">
    <source>
        <dbReference type="Proteomes" id="UP000006591"/>
    </source>
</evidence>
<sequence length="120" mass="14103">MAGDRDRRPRLQSSEFRQRDHHQTLTSICGFGRQLIPTDGSLPKLGCRERSVPDELYQIGTLRLQGYKLIEMQGWHESRVPDELYQIGTSRIQGYKLIEMRGWRERSVPDELYQIGMLRL</sequence>